<proteinExistence type="inferred from homology"/>
<dbReference type="SUPFAM" id="SSF51735">
    <property type="entry name" value="NAD(P)-binding Rossmann-fold domains"/>
    <property type="match status" value="1"/>
</dbReference>
<evidence type="ECO:0000313" key="3">
    <source>
        <dbReference type="EMBL" id="CAA6822538.1"/>
    </source>
</evidence>
<accession>A0A6S6U2V6</accession>
<dbReference type="GO" id="GO:0016491">
    <property type="term" value="F:oxidoreductase activity"/>
    <property type="evidence" value="ECO:0007669"/>
    <property type="project" value="UniProtKB-KW"/>
</dbReference>
<dbReference type="PANTHER" id="PTHR43157:SF31">
    <property type="entry name" value="PHOSPHATIDYLINOSITOL-GLYCAN BIOSYNTHESIS CLASS F PROTEIN"/>
    <property type="match status" value="1"/>
</dbReference>
<dbReference type="PRINTS" id="PR00080">
    <property type="entry name" value="SDRFAMILY"/>
</dbReference>
<evidence type="ECO:0000256" key="2">
    <source>
        <dbReference type="RuleBase" id="RU000363"/>
    </source>
</evidence>
<dbReference type="Gene3D" id="3.40.50.720">
    <property type="entry name" value="NAD(P)-binding Rossmann-like Domain"/>
    <property type="match status" value="1"/>
</dbReference>
<organism evidence="3">
    <name type="scientific">uncultured Aureispira sp</name>
    <dbReference type="NCBI Taxonomy" id="1331704"/>
    <lineage>
        <taxon>Bacteria</taxon>
        <taxon>Pseudomonadati</taxon>
        <taxon>Bacteroidota</taxon>
        <taxon>Saprospiria</taxon>
        <taxon>Saprospirales</taxon>
        <taxon>Saprospiraceae</taxon>
        <taxon>Aureispira</taxon>
        <taxon>environmental samples</taxon>
    </lineage>
</organism>
<evidence type="ECO:0000256" key="1">
    <source>
        <dbReference type="ARBA" id="ARBA00023002"/>
    </source>
</evidence>
<dbReference type="EMBL" id="CACVAQ010000316">
    <property type="protein sequence ID" value="CAA6822538.1"/>
    <property type="molecule type" value="Genomic_DNA"/>
</dbReference>
<protein>
    <submittedName>
        <fullName evidence="3">Retinol dehydrogenase</fullName>
    </submittedName>
</protein>
<reference evidence="3" key="1">
    <citation type="submission" date="2020-01" db="EMBL/GenBank/DDBJ databases">
        <authorList>
            <person name="Meier V. D."/>
            <person name="Meier V D."/>
        </authorList>
    </citation>
    <scope>NUCLEOTIDE SEQUENCE</scope>
    <source>
        <strain evidence="3">HLG_WM_MAG_10</strain>
    </source>
</reference>
<gene>
    <name evidence="3" type="ORF">HELGO_WM18771</name>
</gene>
<dbReference type="Pfam" id="PF00106">
    <property type="entry name" value="adh_short"/>
    <property type="match status" value="1"/>
</dbReference>
<dbReference type="InterPro" id="IPR036291">
    <property type="entry name" value="NAD(P)-bd_dom_sf"/>
</dbReference>
<sequence length="340" mass="37404">MPKGRFYLKRLNPKIFLTLQKRIRFSCAEPLGFQRSTEERKLITKNKSSMTAPLIVITGANSGIGKATALALAKKGNRIVMICRSEARGLAAQQDIVEESGNKQVFLELCDLASHASIKACSIVLHQQYKSIDILINNAGGIFGAHQLTEDGLERTFGLNHMGYFLFTHYMLDLVKAGSGKRIISVASIAHKMTSSIPWGDLQLRNIRYRQFQAYALSKLYNIYFTKILAQKMLDEKTGITVNCLHPGSIYTGFGTSGSKAFAKLVQVGGRFLPKPKTGAKTSVYLATAADLSTVTGAYYAHGKRAGISRLAKNKEAAQRIWDKSLELANIESYGVIESV</sequence>
<dbReference type="PRINTS" id="PR00081">
    <property type="entry name" value="GDHRDH"/>
</dbReference>
<dbReference type="AlphaFoldDB" id="A0A6S6U2V6"/>
<dbReference type="InterPro" id="IPR002347">
    <property type="entry name" value="SDR_fam"/>
</dbReference>
<name>A0A6S6U2V6_9BACT</name>
<keyword evidence="1" id="KW-0560">Oxidoreductase</keyword>
<dbReference type="CDD" id="cd05327">
    <property type="entry name" value="retinol-DH_like_SDR_c_like"/>
    <property type="match status" value="1"/>
</dbReference>
<dbReference type="PANTHER" id="PTHR43157">
    <property type="entry name" value="PHOSPHATIDYLINOSITOL-GLYCAN BIOSYNTHESIS CLASS F PROTEIN-RELATED"/>
    <property type="match status" value="1"/>
</dbReference>
<comment type="similarity">
    <text evidence="2">Belongs to the short-chain dehydrogenases/reductases (SDR) family.</text>
</comment>